<dbReference type="Pfam" id="PF18950">
    <property type="entry name" value="DUF5694"/>
    <property type="match status" value="1"/>
</dbReference>
<accession>A0ABW2EHW0</accession>
<gene>
    <name evidence="1" type="ORF">ACFQIC_08370</name>
</gene>
<dbReference type="Proteomes" id="UP001596410">
    <property type="component" value="Unassembled WGS sequence"/>
</dbReference>
<evidence type="ECO:0000313" key="1">
    <source>
        <dbReference type="EMBL" id="MFC7061870.1"/>
    </source>
</evidence>
<dbReference type="InterPro" id="IPR043749">
    <property type="entry name" value="DUF5694"/>
</dbReference>
<dbReference type="RefSeq" id="WP_204709951.1">
    <property type="nucleotide sequence ID" value="NZ_JBHSZV010000020.1"/>
</dbReference>
<dbReference type="EMBL" id="JBHSZV010000020">
    <property type="protein sequence ID" value="MFC7061870.1"/>
    <property type="molecule type" value="Genomic_DNA"/>
</dbReference>
<protein>
    <submittedName>
        <fullName evidence="1">DUF5694 domain-containing protein</fullName>
    </submittedName>
</protein>
<name>A0ABW2EHW0_9BACI</name>
<keyword evidence="2" id="KW-1185">Reference proteome</keyword>
<evidence type="ECO:0000313" key="2">
    <source>
        <dbReference type="Proteomes" id="UP001596410"/>
    </source>
</evidence>
<sequence>MSNEEPEILLMGTMHFAMDADIVDHQKDQIQKVVDNLKEFEPTKIAVEKSFLIEEELDRKYKEYKNHQLIPSYDEVEQLAFPLAHHFEHSQVYPVDEVVDMSNPTLNQTFEWAKEYQPTLFKEIMEVQANLKKFENNSTFIERLKTINHPDYIAELQRVYMKLTRVGDRQHQVGVKWLKQWHERDLAIAANIGRITTPEDRVLVLIGGDHLHLLRQFLLDSGDFRVSSFLDYQSK</sequence>
<comment type="caution">
    <text evidence="1">The sequence shown here is derived from an EMBL/GenBank/DDBJ whole genome shotgun (WGS) entry which is preliminary data.</text>
</comment>
<organism evidence="1 2">
    <name type="scientific">Halobacillus seohaensis</name>
    <dbReference type="NCBI Taxonomy" id="447421"/>
    <lineage>
        <taxon>Bacteria</taxon>
        <taxon>Bacillati</taxon>
        <taxon>Bacillota</taxon>
        <taxon>Bacilli</taxon>
        <taxon>Bacillales</taxon>
        <taxon>Bacillaceae</taxon>
        <taxon>Halobacillus</taxon>
    </lineage>
</organism>
<reference evidence="2" key="1">
    <citation type="journal article" date="2019" name="Int. J. Syst. Evol. Microbiol.">
        <title>The Global Catalogue of Microorganisms (GCM) 10K type strain sequencing project: providing services to taxonomists for standard genome sequencing and annotation.</title>
        <authorList>
            <consortium name="The Broad Institute Genomics Platform"/>
            <consortium name="The Broad Institute Genome Sequencing Center for Infectious Disease"/>
            <person name="Wu L."/>
            <person name="Ma J."/>
        </authorList>
    </citation>
    <scope>NUCLEOTIDE SEQUENCE [LARGE SCALE GENOMIC DNA]</scope>
    <source>
        <strain evidence="2">CGMCC 4.1621</strain>
    </source>
</reference>
<proteinExistence type="predicted"/>